<dbReference type="SUPFAM" id="SSF75217">
    <property type="entry name" value="alpha/beta knot"/>
    <property type="match status" value="1"/>
</dbReference>
<dbReference type="NCBIfam" id="TIGR00046">
    <property type="entry name" value="RsmE family RNA methyltransferase"/>
    <property type="match status" value="1"/>
</dbReference>
<dbReference type="PIRSF" id="PIRSF015601">
    <property type="entry name" value="MTase_slr0722"/>
    <property type="match status" value="1"/>
</dbReference>
<dbReference type="InterPro" id="IPR029026">
    <property type="entry name" value="tRNA_m1G_MTases_N"/>
</dbReference>
<evidence type="ECO:0000259" key="11">
    <source>
        <dbReference type="Pfam" id="PF04452"/>
    </source>
</evidence>
<dbReference type="PANTHER" id="PTHR30027">
    <property type="entry name" value="RIBOSOMAL RNA SMALL SUBUNIT METHYLTRANSFERASE E"/>
    <property type="match status" value="1"/>
</dbReference>
<keyword evidence="3 10" id="KW-0963">Cytoplasm</keyword>
<evidence type="ECO:0000259" key="12">
    <source>
        <dbReference type="Pfam" id="PF20260"/>
    </source>
</evidence>
<dbReference type="NCBIfam" id="NF008695">
    <property type="entry name" value="PRK11713.3-3"/>
    <property type="match status" value="1"/>
</dbReference>
<evidence type="ECO:0000313" key="13">
    <source>
        <dbReference type="EMBL" id="AII14113.1"/>
    </source>
</evidence>
<dbReference type="KEGG" id="caj:CIG1485E_0242"/>
<comment type="similarity">
    <text evidence="2 10">Belongs to the RNA methyltransferase RsmE family.</text>
</comment>
<dbReference type="InterPro" id="IPR006700">
    <property type="entry name" value="RsmE"/>
</dbReference>
<evidence type="ECO:0000256" key="6">
    <source>
        <dbReference type="ARBA" id="ARBA00022679"/>
    </source>
</evidence>
<dbReference type="GO" id="GO:0070042">
    <property type="term" value="F:rRNA (uridine-N3-)-methyltransferase activity"/>
    <property type="evidence" value="ECO:0007669"/>
    <property type="project" value="TreeGrafter"/>
</dbReference>
<keyword evidence="7 10" id="KW-0949">S-adenosyl-L-methionine</keyword>
<accession>A0A076F8T6</accession>
<feature type="domain" description="Ribosomal RNA small subunit methyltransferase E methyltransferase" evidence="11">
    <location>
        <begin position="73"/>
        <end position="213"/>
    </location>
</feature>
<organism evidence="13 14">
    <name type="scientific">Campylobacter iguaniorum</name>
    <dbReference type="NCBI Taxonomy" id="1244531"/>
    <lineage>
        <taxon>Bacteria</taxon>
        <taxon>Pseudomonadati</taxon>
        <taxon>Campylobacterota</taxon>
        <taxon>Epsilonproteobacteria</taxon>
        <taxon>Campylobacterales</taxon>
        <taxon>Campylobacteraceae</taxon>
        <taxon>Campylobacter</taxon>
    </lineage>
</organism>
<evidence type="ECO:0000256" key="3">
    <source>
        <dbReference type="ARBA" id="ARBA00022490"/>
    </source>
</evidence>
<dbReference type="PATRIC" id="fig|1244531.6.peg.191"/>
<reference evidence="14" key="1">
    <citation type="journal article" date="2014" name="Genome Announc.">
        <title>Complete Genome Sequence of Campylobacter iguaniorum Strain 1485ET, Isolated from a Bearded Dragon (Pogona vitticeps).</title>
        <authorList>
            <person name="Gilbert M.J."/>
            <person name="Miller W.G."/>
            <person name="Yee E."/>
            <person name="Kik M."/>
            <person name="Wagenaar J.A."/>
            <person name="Duim B."/>
        </authorList>
    </citation>
    <scope>NUCLEOTIDE SEQUENCE [LARGE SCALE GENOMIC DNA]</scope>
    <source>
        <strain evidence="14">1485E</strain>
    </source>
</reference>
<keyword evidence="14" id="KW-1185">Reference proteome</keyword>
<evidence type="ECO:0000256" key="1">
    <source>
        <dbReference type="ARBA" id="ARBA00004496"/>
    </source>
</evidence>
<dbReference type="Proteomes" id="UP000028486">
    <property type="component" value="Chromosome"/>
</dbReference>
<dbReference type="EMBL" id="CP009043">
    <property type="protein sequence ID" value="AII14113.1"/>
    <property type="molecule type" value="Genomic_DNA"/>
</dbReference>
<comment type="catalytic activity">
    <reaction evidence="9 10">
        <text>uridine(1498) in 16S rRNA + S-adenosyl-L-methionine = N(3)-methyluridine(1498) in 16S rRNA + S-adenosyl-L-homocysteine + H(+)</text>
        <dbReference type="Rhea" id="RHEA:42920"/>
        <dbReference type="Rhea" id="RHEA-COMP:10283"/>
        <dbReference type="Rhea" id="RHEA-COMP:10284"/>
        <dbReference type="ChEBI" id="CHEBI:15378"/>
        <dbReference type="ChEBI" id="CHEBI:57856"/>
        <dbReference type="ChEBI" id="CHEBI:59789"/>
        <dbReference type="ChEBI" id="CHEBI:65315"/>
        <dbReference type="ChEBI" id="CHEBI:74502"/>
        <dbReference type="EC" id="2.1.1.193"/>
    </reaction>
</comment>
<dbReference type="AlphaFoldDB" id="A0A076F8T6"/>
<keyword evidence="6 10" id="KW-0808">Transferase</keyword>
<dbReference type="InterPro" id="IPR046886">
    <property type="entry name" value="RsmE_MTase_dom"/>
</dbReference>
<dbReference type="InterPro" id="IPR029028">
    <property type="entry name" value="Alpha/beta_knot_MTases"/>
</dbReference>
<proteinExistence type="inferred from homology"/>
<comment type="function">
    <text evidence="8 10">Specifically methylates the N3 position of the uracil ring of uridine 1498 (m3U1498) in 16S rRNA. Acts on the fully assembled 30S ribosomal subunit.</text>
</comment>
<dbReference type="STRING" id="1244531.CIG2463D_0247"/>
<dbReference type="Pfam" id="PF04452">
    <property type="entry name" value="Methyltrans_RNA"/>
    <property type="match status" value="1"/>
</dbReference>
<dbReference type="OrthoDB" id="9815641at2"/>
<evidence type="ECO:0000256" key="10">
    <source>
        <dbReference type="PIRNR" id="PIRNR015601"/>
    </source>
</evidence>
<dbReference type="HOGENOM" id="CLU_067442_6_0_7"/>
<evidence type="ECO:0000256" key="9">
    <source>
        <dbReference type="ARBA" id="ARBA00047944"/>
    </source>
</evidence>
<comment type="subcellular location">
    <subcellularLocation>
        <location evidence="1 10">Cytoplasm</location>
    </subcellularLocation>
</comment>
<name>A0A076F8T6_9BACT</name>
<evidence type="ECO:0000256" key="5">
    <source>
        <dbReference type="ARBA" id="ARBA00022603"/>
    </source>
</evidence>
<dbReference type="PANTHER" id="PTHR30027:SF3">
    <property type="entry name" value="16S RRNA (URACIL(1498)-N(3))-METHYLTRANSFERASE"/>
    <property type="match status" value="1"/>
</dbReference>
<dbReference type="EC" id="2.1.1.193" evidence="10"/>
<evidence type="ECO:0000256" key="4">
    <source>
        <dbReference type="ARBA" id="ARBA00022552"/>
    </source>
</evidence>
<feature type="domain" description="Ribosomal RNA small subunit methyltransferase E PUA-like" evidence="12">
    <location>
        <begin position="16"/>
        <end position="58"/>
    </location>
</feature>
<dbReference type="RefSeq" id="WP_038452815.1">
    <property type="nucleotide sequence ID" value="NZ_CP009043.1"/>
</dbReference>
<dbReference type="Pfam" id="PF20260">
    <property type="entry name" value="PUA_4"/>
    <property type="match status" value="1"/>
</dbReference>
<dbReference type="Gene3D" id="3.40.1280.10">
    <property type="match status" value="1"/>
</dbReference>
<protein>
    <recommendedName>
        <fullName evidence="10">Ribosomal RNA small subunit methyltransferase E</fullName>
        <ecNumber evidence="10">2.1.1.193</ecNumber>
    </recommendedName>
</protein>
<dbReference type="InterPro" id="IPR046887">
    <property type="entry name" value="RsmE_PUA-like"/>
</dbReference>
<evidence type="ECO:0000256" key="2">
    <source>
        <dbReference type="ARBA" id="ARBA00005528"/>
    </source>
</evidence>
<sequence>MRFLYDINAGNESLEIKGESFNHLKARRVKLGERIEIRNLQDGYSYLYEIKELGRSAVCELVFRSLPKSEESDFSVVWAVVEPSVIEKTLPSLNELGVAKIIFVYTEFSQKNIKLDLARFERILISSSEQCGRNSIIKFEIFKSVDELLEVYKSVALVDFGGESLQNANAGELLFVGAEGGFSDSERAKFERKFSLKCKNILRSNTAIISVVSKFLV</sequence>
<evidence type="ECO:0000256" key="8">
    <source>
        <dbReference type="ARBA" id="ARBA00025699"/>
    </source>
</evidence>
<keyword evidence="4 10" id="KW-0698">rRNA processing</keyword>
<evidence type="ECO:0000256" key="7">
    <source>
        <dbReference type="ARBA" id="ARBA00022691"/>
    </source>
</evidence>
<dbReference type="GO" id="GO:0005737">
    <property type="term" value="C:cytoplasm"/>
    <property type="evidence" value="ECO:0007669"/>
    <property type="project" value="UniProtKB-SubCell"/>
</dbReference>
<gene>
    <name evidence="13" type="primary">rsmE</name>
    <name evidence="13" type="ORF">CIG1485E_0242</name>
</gene>
<evidence type="ECO:0000313" key="14">
    <source>
        <dbReference type="Proteomes" id="UP000028486"/>
    </source>
</evidence>
<dbReference type="eggNOG" id="COG1385">
    <property type="taxonomic scope" value="Bacteria"/>
</dbReference>
<dbReference type="GO" id="GO:0070475">
    <property type="term" value="P:rRNA base methylation"/>
    <property type="evidence" value="ECO:0007669"/>
    <property type="project" value="TreeGrafter"/>
</dbReference>
<keyword evidence="5 10" id="KW-0489">Methyltransferase</keyword>